<organism evidence="1 2">
    <name type="scientific">Elysia crispata</name>
    <name type="common">lettuce slug</name>
    <dbReference type="NCBI Taxonomy" id="231223"/>
    <lineage>
        <taxon>Eukaryota</taxon>
        <taxon>Metazoa</taxon>
        <taxon>Spiralia</taxon>
        <taxon>Lophotrochozoa</taxon>
        <taxon>Mollusca</taxon>
        <taxon>Gastropoda</taxon>
        <taxon>Heterobranchia</taxon>
        <taxon>Euthyneura</taxon>
        <taxon>Panpulmonata</taxon>
        <taxon>Sacoglossa</taxon>
        <taxon>Placobranchoidea</taxon>
        <taxon>Plakobranchidae</taxon>
        <taxon>Elysia</taxon>
    </lineage>
</organism>
<sequence>MSQCPSSTALPRLTTRQFAKAQTYNRDVCTNYMEACVPWETQCCYGMSCTNLARGYCLYPLEKCFCQKTSFDTY</sequence>
<proteinExistence type="predicted"/>
<comment type="caution">
    <text evidence="1">The sequence shown here is derived from an EMBL/GenBank/DDBJ whole genome shotgun (WGS) entry which is preliminary data.</text>
</comment>
<dbReference type="AlphaFoldDB" id="A0AAE1DA20"/>
<gene>
    <name evidence="1" type="ORF">RRG08_009067</name>
</gene>
<keyword evidence="2" id="KW-1185">Reference proteome</keyword>
<dbReference type="EMBL" id="JAWDGP010004735">
    <property type="protein sequence ID" value="KAK3762255.1"/>
    <property type="molecule type" value="Genomic_DNA"/>
</dbReference>
<reference evidence="1" key="1">
    <citation type="journal article" date="2023" name="G3 (Bethesda)">
        <title>A reference genome for the long-term kleptoplast-retaining sea slug Elysia crispata morphotype clarki.</title>
        <authorList>
            <person name="Eastman K.E."/>
            <person name="Pendleton A.L."/>
            <person name="Shaikh M.A."/>
            <person name="Suttiyut T."/>
            <person name="Ogas R."/>
            <person name="Tomko P."/>
            <person name="Gavelis G."/>
            <person name="Widhalm J.R."/>
            <person name="Wisecaver J.H."/>
        </authorList>
    </citation>
    <scope>NUCLEOTIDE SEQUENCE</scope>
    <source>
        <strain evidence="1">ECLA1</strain>
    </source>
</reference>
<evidence type="ECO:0000313" key="1">
    <source>
        <dbReference type="EMBL" id="KAK3762255.1"/>
    </source>
</evidence>
<protein>
    <submittedName>
        <fullName evidence="1">Uncharacterized protein</fullName>
    </submittedName>
</protein>
<accession>A0AAE1DA20</accession>
<name>A0AAE1DA20_9GAST</name>
<evidence type="ECO:0000313" key="2">
    <source>
        <dbReference type="Proteomes" id="UP001283361"/>
    </source>
</evidence>
<dbReference type="Proteomes" id="UP001283361">
    <property type="component" value="Unassembled WGS sequence"/>
</dbReference>